<sequence>MSSNKTLCYDTFLSHIFHTLRINISVDPDHVINSFFDISIAHSCNWKLDDEGNWVHKLDRQSSVAQALTIPPIAPQSSDAPRSLHEAYPTLLASPSPRTVRLLKAINGLSLQVDAQFNALTPHFDDRYIQLDERINELAFQFPPPLDEWTSIGRTQDEKILKKLQNSTGRTGSSTDIARSSIG</sequence>
<dbReference type="Proteomes" id="UP000593568">
    <property type="component" value="Unassembled WGS sequence"/>
</dbReference>
<feature type="region of interest" description="Disordered" evidence="1">
    <location>
        <begin position="163"/>
        <end position="183"/>
    </location>
</feature>
<dbReference type="EMBL" id="JABEZW010000012">
    <property type="protein sequence ID" value="MBA0781848.1"/>
    <property type="molecule type" value="Genomic_DNA"/>
</dbReference>
<gene>
    <name evidence="2" type="ORF">Gotri_002730</name>
</gene>
<feature type="compositionally biased region" description="Polar residues" evidence="1">
    <location>
        <begin position="164"/>
        <end position="183"/>
    </location>
</feature>
<dbReference type="AlphaFoldDB" id="A0A7J9F9I1"/>
<name>A0A7J9F9I1_9ROSI</name>
<comment type="caution">
    <text evidence="2">The sequence shown here is derived from an EMBL/GenBank/DDBJ whole genome shotgun (WGS) entry which is preliminary data.</text>
</comment>
<keyword evidence="3" id="KW-1185">Reference proteome</keyword>
<reference evidence="2 3" key="1">
    <citation type="journal article" date="2019" name="Genome Biol. Evol.">
        <title>Insights into the evolution of the New World diploid cottons (Gossypium, subgenus Houzingenia) based on genome sequencing.</title>
        <authorList>
            <person name="Grover C.E."/>
            <person name="Arick M.A. 2nd"/>
            <person name="Thrash A."/>
            <person name="Conover J.L."/>
            <person name="Sanders W.S."/>
            <person name="Peterson D.G."/>
            <person name="Frelichowski J.E."/>
            <person name="Scheffler J.A."/>
            <person name="Scheffler B.E."/>
            <person name="Wendel J.F."/>
        </authorList>
    </citation>
    <scope>NUCLEOTIDE SEQUENCE [LARGE SCALE GENOMIC DNA]</scope>
    <source>
        <strain evidence="2">8</strain>
        <tissue evidence="2">Leaf</tissue>
    </source>
</reference>
<proteinExistence type="predicted"/>
<protein>
    <submittedName>
        <fullName evidence="2">Uncharacterized protein</fullName>
    </submittedName>
</protein>
<evidence type="ECO:0000256" key="1">
    <source>
        <dbReference type="SAM" id="MobiDB-lite"/>
    </source>
</evidence>
<evidence type="ECO:0000313" key="2">
    <source>
        <dbReference type="EMBL" id="MBA0781848.1"/>
    </source>
</evidence>
<organism evidence="2 3">
    <name type="scientific">Gossypium trilobum</name>
    <dbReference type="NCBI Taxonomy" id="34281"/>
    <lineage>
        <taxon>Eukaryota</taxon>
        <taxon>Viridiplantae</taxon>
        <taxon>Streptophyta</taxon>
        <taxon>Embryophyta</taxon>
        <taxon>Tracheophyta</taxon>
        <taxon>Spermatophyta</taxon>
        <taxon>Magnoliopsida</taxon>
        <taxon>eudicotyledons</taxon>
        <taxon>Gunneridae</taxon>
        <taxon>Pentapetalae</taxon>
        <taxon>rosids</taxon>
        <taxon>malvids</taxon>
        <taxon>Malvales</taxon>
        <taxon>Malvaceae</taxon>
        <taxon>Malvoideae</taxon>
        <taxon>Gossypium</taxon>
    </lineage>
</organism>
<accession>A0A7J9F9I1</accession>
<evidence type="ECO:0000313" key="3">
    <source>
        <dbReference type="Proteomes" id="UP000593568"/>
    </source>
</evidence>